<dbReference type="InterPro" id="IPR041651">
    <property type="entry name" value="DUF5610"/>
</dbReference>
<organism evidence="3 4">
    <name type="scientific">Maribrevibacterium harenarium</name>
    <dbReference type="NCBI Taxonomy" id="2589817"/>
    <lineage>
        <taxon>Bacteria</taxon>
        <taxon>Pseudomonadati</taxon>
        <taxon>Pseudomonadota</taxon>
        <taxon>Gammaproteobacteria</taxon>
        <taxon>Oceanospirillales</taxon>
        <taxon>Oceanospirillaceae</taxon>
        <taxon>Maribrevibacterium</taxon>
    </lineage>
</organism>
<dbReference type="OrthoDB" id="7366224at2"/>
<gene>
    <name evidence="3" type="ORF">FJM67_04655</name>
</gene>
<evidence type="ECO:0000256" key="1">
    <source>
        <dbReference type="SAM" id="Coils"/>
    </source>
</evidence>
<feature type="coiled-coil region" evidence="1">
    <location>
        <begin position="326"/>
        <end position="367"/>
    </location>
</feature>
<evidence type="ECO:0000313" key="3">
    <source>
        <dbReference type="EMBL" id="TPE54556.1"/>
    </source>
</evidence>
<comment type="caution">
    <text evidence="3">The sequence shown here is derived from an EMBL/GenBank/DDBJ whole genome shotgun (WGS) entry which is preliminary data.</text>
</comment>
<dbReference type="EMBL" id="VFRR01000005">
    <property type="protein sequence ID" value="TPE54556.1"/>
    <property type="molecule type" value="Genomic_DNA"/>
</dbReference>
<dbReference type="Proteomes" id="UP000315901">
    <property type="component" value="Unassembled WGS sequence"/>
</dbReference>
<keyword evidence="1" id="KW-0175">Coiled coil</keyword>
<dbReference type="Pfam" id="PF18433">
    <property type="entry name" value="DUF5610"/>
    <property type="match status" value="1"/>
</dbReference>
<keyword evidence="4" id="KW-1185">Reference proteome</keyword>
<evidence type="ECO:0000259" key="2">
    <source>
        <dbReference type="Pfam" id="PF18433"/>
    </source>
</evidence>
<dbReference type="AlphaFoldDB" id="A0A501X251"/>
<accession>A0A501X251</accession>
<proteinExistence type="predicted"/>
<sequence>MSDPMSGLGDVATGYLFKERKYASATSAEQVKVWGSDQYQPSSQSMRALGVVQQTVTETVSAVAETDSAQETKRFSQQDFSPEAVASRILGFVGNYIEKQQQQGADDERISSLLDLAQSSIEKGLGLAAEKLSSLNWLTQDVQTGIDDTTARLNDGMTAMREAFLGTKEVSQTEAVAASYERSDAAELTLTIQEGDQVTLNMYALSSSAAGLAKVNQNGQQTMASFESTSSRFGFEFAVTGELNDNEQSAISDLVNSLGKTAELFFSGDVQGAMEQALRSGFNSEQLASFTMALQTDQTMKASQVQTAYSRGNGNKAVTEPLVDYRKALEQTMERASNILEDYRASVADVMSNLSEMQQRQDEARARVADILDFNNKLIGKLSALIEAQTPPSAETSPS</sequence>
<reference evidence="3 4" key="1">
    <citation type="submission" date="2019-06" db="EMBL/GenBank/DDBJ databases">
        <title>A novel bacterium of genus Marinomonas, isolated from coastal sand.</title>
        <authorList>
            <person name="Huang H."/>
            <person name="Mo K."/>
            <person name="Hu Y."/>
        </authorList>
    </citation>
    <scope>NUCLEOTIDE SEQUENCE [LARGE SCALE GENOMIC DNA]</scope>
    <source>
        <strain evidence="3 4">HB171799</strain>
    </source>
</reference>
<dbReference type="RefSeq" id="WP_140587508.1">
    <property type="nucleotide sequence ID" value="NZ_VFRR01000005.1"/>
</dbReference>
<feature type="domain" description="DUF5610" evidence="2">
    <location>
        <begin position="53"/>
        <end position="158"/>
    </location>
</feature>
<dbReference type="Gene3D" id="1.10.132.90">
    <property type="match status" value="1"/>
</dbReference>
<name>A0A501X251_9GAMM</name>
<protein>
    <recommendedName>
        <fullName evidence="2">DUF5610 domain-containing protein</fullName>
    </recommendedName>
</protein>
<evidence type="ECO:0000313" key="4">
    <source>
        <dbReference type="Proteomes" id="UP000315901"/>
    </source>
</evidence>